<dbReference type="InterPro" id="IPR009776">
    <property type="entry name" value="Spore_0_M"/>
</dbReference>
<keyword evidence="2" id="KW-1185">Reference proteome</keyword>
<evidence type="ECO:0000313" key="1">
    <source>
        <dbReference type="EMBL" id="UTV27724.1"/>
    </source>
</evidence>
<proteinExistence type="predicted"/>
<organism evidence="1 2">
    <name type="scientific">Photobacterium atrarenae</name>
    <dbReference type="NCBI Taxonomy" id="865757"/>
    <lineage>
        <taxon>Bacteria</taxon>
        <taxon>Pseudomonadati</taxon>
        <taxon>Pseudomonadota</taxon>
        <taxon>Gammaproteobacteria</taxon>
        <taxon>Vibrionales</taxon>
        <taxon>Vibrionaceae</taxon>
        <taxon>Photobacterium</taxon>
    </lineage>
</organism>
<dbReference type="PANTHER" id="PTHR40053">
    <property type="entry name" value="SPORULATION-CONTROL PROTEIN SPO0M"/>
    <property type="match status" value="1"/>
</dbReference>
<name>A0ABY5GEQ1_9GAMM</name>
<accession>A0ABY5GEQ1</accession>
<dbReference type="Pfam" id="PF07070">
    <property type="entry name" value="Spo0M"/>
    <property type="match status" value="1"/>
</dbReference>
<protein>
    <submittedName>
        <fullName evidence="1">Sporulation protein</fullName>
    </submittedName>
</protein>
<reference evidence="1" key="1">
    <citation type="submission" date="2022-07" db="EMBL/GenBank/DDBJ databases">
        <title>Genome sequencing of Photobacterium atrarenae GJH2-4.</title>
        <authorList>
            <person name="Park S.-J."/>
        </authorList>
    </citation>
    <scope>NUCLEOTIDE SEQUENCE</scope>
    <source>
        <strain evidence="1">GJH2-4</strain>
    </source>
</reference>
<dbReference type="PANTHER" id="PTHR40053:SF1">
    <property type="entry name" value="SPORULATION-CONTROL PROTEIN SPO0M"/>
    <property type="match status" value="1"/>
</dbReference>
<sequence>MSLLRKSLASLGIGAAKVDAVLQRDVLIPGETLPVTVVVQGGKAEQTVERIQLYLCCQYLEEIETDSESETPETETIRQTCTLASWSLDEAFTVAAGDTRQFEVELTLPFNTPITIGDVKVWLETHLDIPLALDPTDNDRLTVRPDPLMDGVFTALEQAGLRIRQVECEAAQGFPLPFVQEFELVPVDGPFHGRWRELEIVAYRHETELALWFEIDRRHHGLRGMLAGLLGQGELERHCVIPADTPPVQAGEQVLTYLDLHT</sequence>
<dbReference type="RefSeq" id="WP_255388963.1">
    <property type="nucleotide sequence ID" value="NZ_CP101508.1"/>
</dbReference>
<dbReference type="EMBL" id="CP101508">
    <property type="protein sequence ID" value="UTV27724.1"/>
    <property type="molecule type" value="Genomic_DNA"/>
</dbReference>
<dbReference type="Proteomes" id="UP001057998">
    <property type="component" value="Chromosome 1"/>
</dbReference>
<evidence type="ECO:0000313" key="2">
    <source>
        <dbReference type="Proteomes" id="UP001057998"/>
    </source>
</evidence>
<gene>
    <name evidence="1" type="ORF">NNL38_15840</name>
</gene>